<name>A0ABP1FJV7_9CHLO</name>
<evidence type="ECO:0000313" key="3">
    <source>
        <dbReference type="Proteomes" id="UP001497392"/>
    </source>
</evidence>
<dbReference type="Proteomes" id="UP001497392">
    <property type="component" value="Unassembled WGS sequence"/>
</dbReference>
<gene>
    <name evidence="2" type="primary">g498</name>
    <name evidence="2" type="ORF">VP750_LOCUS438</name>
</gene>
<feature type="compositionally biased region" description="Polar residues" evidence="1">
    <location>
        <begin position="110"/>
        <end position="119"/>
    </location>
</feature>
<evidence type="ECO:0000256" key="1">
    <source>
        <dbReference type="SAM" id="MobiDB-lite"/>
    </source>
</evidence>
<proteinExistence type="predicted"/>
<reference evidence="2 3" key="1">
    <citation type="submission" date="2024-06" db="EMBL/GenBank/DDBJ databases">
        <authorList>
            <person name="Kraege A."/>
            <person name="Thomma B."/>
        </authorList>
    </citation>
    <scope>NUCLEOTIDE SEQUENCE [LARGE SCALE GENOMIC DNA]</scope>
</reference>
<feature type="region of interest" description="Disordered" evidence="1">
    <location>
        <begin position="194"/>
        <end position="261"/>
    </location>
</feature>
<protein>
    <submittedName>
        <fullName evidence="2">G498 protein</fullName>
    </submittedName>
</protein>
<feature type="compositionally biased region" description="Low complexity" evidence="1">
    <location>
        <begin position="120"/>
        <end position="138"/>
    </location>
</feature>
<feature type="compositionally biased region" description="Polar residues" evidence="1">
    <location>
        <begin position="139"/>
        <end position="151"/>
    </location>
</feature>
<accession>A0ABP1FJV7</accession>
<keyword evidence="3" id="KW-1185">Reference proteome</keyword>
<evidence type="ECO:0000313" key="2">
    <source>
        <dbReference type="EMBL" id="CAL5218779.1"/>
    </source>
</evidence>
<sequence length="261" mass="25161">MQRASSAAVKSVMRASFELTGDSLLTPGRRDDRMHLKGAASLLTVILLVSTHVQALQYSYQPGRRLLQCTTQAACIARCPAGNSPIYLAPQGGASGQCVCICQPTQSSPTYQNSPNLQNSPASQQGGSSGAQQDSSTGVQQDSTSLQNSPARSGGLINTNVGGNGGGGSSNFGTLGSGLSGGSSSGYGSGAVTGTSGGGDYGSASQSSSQGSATSALVGAVTSTSGSGAGSGSSSSAATGSVSSSGSSARTGAVGAVGSGR</sequence>
<comment type="caution">
    <text evidence="2">The sequence shown here is derived from an EMBL/GenBank/DDBJ whole genome shotgun (WGS) entry which is preliminary data.</text>
</comment>
<organism evidence="2 3">
    <name type="scientific">Coccomyxa viridis</name>
    <dbReference type="NCBI Taxonomy" id="1274662"/>
    <lineage>
        <taxon>Eukaryota</taxon>
        <taxon>Viridiplantae</taxon>
        <taxon>Chlorophyta</taxon>
        <taxon>core chlorophytes</taxon>
        <taxon>Trebouxiophyceae</taxon>
        <taxon>Trebouxiophyceae incertae sedis</taxon>
        <taxon>Coccomyxaceae</taxon>
        <taxon>Coccomyxa</taxon>
    </lineage>
</organism>
<dbReference type="EMBL" id="CAXHTA020000001">
    <property type="protein sequence ID" value="CAL5218779.1"/>
    <property type="molecule type" value="Genomic_DNA"/>
</dbReference>
<feature type="region of interest" description="Disordered" evidence="1">
    <location>
        <begin position="110"/>
        <end position="164"/>
    </location>
</feature>
<feature type="compositionally biased region" description="Low complexity" evidence="1">
    <location>
        <begin position="202"/>
        <end position="254"/>
    </location>
</feature>